<dbReference type="GO" id="GO:0008236">
    <property type="term" value="F:serine-type peptidase activity"/>
    <property type="evidence" value="ECO:0007669"/>
    <property type="project" value="UniProtKB-KW"/>
</dbReference>
<protein>
    <submittedName>
        <fullName evidence="5">Peptidase S51</fullName>
    </submittedName>
</protein>
<organism evidence="5 6">
    <name type="scientific">Bifidobacterium aemilianum</name>
    <dbReference type="NCBI Taxonomy" id="2493120"/>
    <lineage>
        <taxon>Bacteria</taxon>
        <taxon>Bacillati</taxon>
        <taxon>Actinomycetota</taxon>
        <taxon>Actinomycetes</taxon>
        <taxon>Bifidobacteriales</taxon>
        <taxon>Bifidobacteriaceae</taxon>
        <taxon>Bifidobacterium</taxon>
    </lineage>
</organism>
<dbReference type="OrthoDB" id="3373764at2"/>
<dbReference type="SUPFAM" id="SSF52317">
    <property type="entry name" value="Class I glutamine amidotransferase-like"/>
    <property type="match status" value="1"/>
</dbReference>
<dbReference type="AlphaFoldDB" id="A0A366K963"/>
<comment type="caution">
    <text evidence="5">The sequence shown here is derived from an EMBL/GenBank/DDBJ whole genome shotgun (WGS) entry which is preliminary data.</text>
</comment>
<evidence type="ECO:0000256" key="1">
    <source>
        <dbReference type="ARBA" id="ARBA00006534"/>
    </source>
</evidence>
<keyword evidence="4" id="KW-0720">Serine protease</keyword>
<dbReference type="InterPro" id="IPR029062">
    <property type="entry name" value="Class_I_gatase-like"/>
</dbReference>
<dbReference type="PANTHER" id="PTHR20842:SF0">
    <property type="entry name" value="ALPHA-ASPARTYL DIPEPTIDASE"/>
    <property type="match status" value="1"/>
</dbReference>
<evidence type="ECO:0000313" key="6">
    <source>
        <dbReference type="Proteomes" id="UP000252530"/>
    </source>
</evidence>
<dbReference type="GO" id="GO:0006508">
    <property type="term" value="P:proteolysis"/>
    <property type="evidence" value="ECO:0007669"/>
    <property type="project" value="UniProtKB-KW"/>
</dbReference>
<proteinExistence type="inferred from homology"/>
<dbReference type="Pfam" id="PF03575">
    <property type="entry name" value="Peptidase_S51"/>
    <property type="match status" value="1"/>
</dbReference>
<keyword evidence="2" id="KW-0645">Protease</keyword>
<evidence type="ECO:0000256" key="4">
    <source>
        <dbReference type="ARBA" id="ARBA00022825"/>
    </source>
</evidence>
<evidence type="ECO:0000256" key="3">
    <source>
        <dbReference type="ARBA" id="ARBA00022801"/>
    </source>
</evidence>
<accession>A0A366K963</accession>
<dbReference type="Gene3D" id="3.40.50.880">
    <property type="match status" value="1"/>
</dbReference>
<name>A0A366K963_9BIFI</name>
<dbReference type="InterPro" id="IPR005320">
    <property type="entry name" value="Peptidase_S51"/>
</dbReference>
<dbReference type="PANTHER" id="PTHR20842">
    <property type="entry name" value="PROTEASE S51 ALPHA-ASPARTYL DIPEPTIDASE"/>
    <property type="match status" value="1"/>
</dbReference>
<sequence length="202" mass="22413">MLLVSQFLSVSDLLVDLEPQLRGKSVLYIPTASNPQVHQQAVRVAARRLRRMGLRVRTVDVAKVSPRLVHRALTHCDIIYIGGGNTFYLLQELRRIGADRMLVDQVRRGKIYVGESAGAVITAPDIAYIGEMDDAGRAPELSDTQGLGLVDFSVVPHYGTPWANPATAAIIRKYLQILKLRIIRDDQAILVRGDHAEVICEH</sequence>
<gene>
    <name evidence="5" type="ORF">CRD60_02945</name>
</gene>
<evidence type="ECO:0000256" key="2">
    <source>
        <dbReference type="ARBA" id="ARBA00022670"/>
    </source>
</evidence>
<dbReference type="Proteomes" id="UP000252530">
    <property type="component" value="Unassembled WGS sequence"/>
</dbReference>
<evidence type="ECO:0000313" key="5">
    <source>
        <dbReference type="EMBL" id="RBP98280.1"/>
    </source>
</evidence>
<comment type="similarity">
    <text evidence="1">Belongs to the peptidase S51 family.</text>
</comment>
<keyword evidence="3" id="KW-0378">Hydrolase</keyword>
<dbReference type="EMBL" id="PDCG01000002">
    <property type="protein sequence ID" value="RBP98280.1"/>
    <property type="molecule type" value="Genomic_DNA"/>
</dbReference>
<reference evidence="5 6" key="1">
    <citation type="submission" date="2017-10" db="EMBL/GenBank/DDBJ databases">
        <title>Bifidobacterium xylocopum sp. nov. and Bifidobacterium aemilianum sp. nov., from the carpenter bee (Xylocopa violacea) digestive tract.</title>
        <authorList>
            <person name="Alberoni D."/>
            <person name="Baffoni L."/>
            <person name="Di Gioia D."/>
            <person name="Gaggia F."/>
            <person name="Biavati B."/>
        </authorList>
    </citation>
    <scope>NUCLEOTIDE SEQUENCE [LARGE SCALE GENOMIC DNA]</scope>
    <source>
        <strain evidence="5 6">XV10</strain>
    </source>
</reference>
<keyword evidence="6" id="KW-1185">Reference proteome</keyword>